<dbReference type="Ensembl" id="ENSGGOT00000049271.1">
    <property type="protein sequence ID" value="ENSGGOP00000039263.1"/>
    <property type="gene ID" value="ENSGGOG00000007336.3"/>
</dbReference>
<dbReference type="EMBL" id="CABD030084005">
    <property type="status" value="NOT_ANNOTATED_CDS"/>
    <property type="molecule type" value="Genomic_DNA"/>
</dbReference>
<reference evidence="2" key="3">
    <citation type="submission" date="2025-08" db="UniProtKB">
        <authorList>
            <consortium name="Ensembl"/>
        </authorList>
    </citation>
    <scope>IDENTIFICATION</scope>
</reference>
<name>A0A2I2YWM2_GORGO</name>
<evidence type="ECO:0000313" key="2">
    <source>
        <dbReference type="Ensembl" id="ENSGGOP00000039263.1"/>
    </source>
</evidence>
<evidence type="ECO:0000256" key="1">
    <source>
        <dbReference type="SAM" id="MobiDB-lite"/>
    </source>
</evidence>
<dbReference type="EMBL" id="CABD030084002">
    <property type="status" value="NOT_ANNOTATED_CDS"/>
    <property type="molecule type" value="Genomic_DNA"/>
</dbReference>
<gene>
    <name evidence="2" type="primary">SPATS2</name>
</gene>
<dbReference type="GeneTree" id="ENSGT00390000001138"/>
<organism evidence="2 3">
    <name type="scientific">Gorilla gorilla gorilla</name>
    <name type="common">Western lowland gorilla</name>
    <dbReference type="NCBI Taxonomy" id="9595"/>
    <lineage>
        <taxon>Eukaryota</taxon>
        <taxon>Metazoa</taxon>
        <taxon>Chordata</taxon>
        <taxon>Craniata</taxon>
        <taxon>Vertebrata</taxon>
        <taxon>Euteleostomi</taxon>
        <taxon>Mammalia</taxon>
        <taxon>Eutheria</taxon>
        <taxon>Euarchontoglires</taxon>
        <taxon>Primates</taxon>
        <taxon>Haplorrhini</taxon>
        <taxon>Catarrhini</taxon>
        <taxon>Hominidae</taxon>
        <taxon>Gorilla</taxon>
    </lineage>
</organism>
<reference evidence="2" key="4">
    <citation type="submission" date="2025-09" db="UniProtKB">
        <authorList>
            <consortium name="Ensembl"/>
        </authorList>
    </citation>
    <scope>IDENTIFICATION</scope>
</reference>
<accession>A0A2I2YWM2</accession>
<dbReference type="EMBL" id="CABD030084006">
    <property type="status" value="NOT_ANNOTATED_CDS"/>
    <property type="molecule type" value="Genomic_DNA"/>
</dbReference>
<dbReference type="EMBL" id="CABD030084004">
    <property type="status" value="NOT_ANNOTATED_CDS"/>
    <property type="molecule type" value="Genomic_DNA"/>
</dbReference>
<dbReference type="Bgee" id="ENSGGOG00000007336">
    <property type="expression patterns" value="Expressed in cerebellum and 5 other cell types or tissues"/>
</dbReference>
<reference evidence="3" key="1">
    <citation type="submission" date="2011-05" db="EMBL/GenBank/DDBJ databases">
        <title>Insights into the evolution of the great apes provided by the gorilla genome.</title>
        <authorList>
            <person name="Scally A."/>
        </authorList>
    </citation>
    <scope>NUCLEOTIDE SEQUENCE [LARGE SCALE GENOMIC DNA]</scope>
</reference>
<reference evidence="2 3" key="2">
    <citation type="journal article" date="2012" name="Nature">
        <title>Insights into hominid evolution from the gorilla genome sequence.</title>
        <authorList>
            <person name="Scally A."/>
            <person name="Dutheil J.Y."/>
            <person name="Hillier L.W."/>
            <person name="Jordan G.E."/>
            <person name="Goodhead I."/>
            <person name="Herrero J."/>
            <person name="Hobolth A."/>
            <person name="Lappalainen T."/>
            <person name="Mailund T."/>
            <person name="Marques-Bonet T."/>
            <person name="McCarthy S."/>
            <person name="Montgomery S.H."/>
            <person name="Schwalie P.C."/>
            <person name="Tang Y.A."/>
            <person name="Ward M.C."/>
            <person name="Xue Y."/>
            <person name="Yngvadottir B."/>
            <person name="Alkan C."/>
            <person name="Andersen L.N."/>
            <person name="Ayub Q."/>
            <person name="Ball E.V."/>
            <person name="Beal K."/>
            <person name="Bradley B.J."/>
            <person name="Chen Y."/>
            <person name="Clee C.M."/>
            <person name="Fitzgerald S."/>
            <person name="Graves T.A."/>
            <person name="Gu Y."/>
            <person name="Heath P."/>
            <person name="Heger A."/>
            <person name="Karakoc E."/>
            <person name="Kolb-Kokocinski A."/>
            <person name="Laird G.K."/>
            <person name="Lunter G."/>
            <person name="Meader S."/>
            <person name="Mort M."/>
            <person name="Mullikin J.C."/>
            <person name="Munch K."/>
            <person name="O'Connor T.D."/>
            <person name="Phillips A.D."/>
            <person name="Prado-Martinez J."/>
            <person name="Rogers A.S."/>
            <person name="Sajjadian S."/>
            <person name="Schmidt D."/>
            <person name="Shaw K."/>
            <person name="Simpson J.T."/>
            <person name="Stenson P.D."/>
            <person name="Turner D.J."/>
            <person name="Vigilant L."/>
            <person name="Vilella A.J."/>
            <person name="Whitener W."/>
            <person name="Zhu B."/>
            <person name="Cooper D.N."/>
            <person name="de Jong P."/>
            <person name="Dermitzakis E.T."/>
            <person name="Eichler E.E."/>
            <person name="Flicek P."/>
            <person name="Goldman N."/>
            <person name="Mundy N.I."/>
            <person name="Ning Z."/>
            <person name="Odom D.T."/>
            <person name="Ponting C.P."/>
            <person name="Quail M.A."/>
            <person name="Ryder O.A."/>
            <person name="Searle S.M."/>
            <person name="Warren W.C."/>
            <person name="Wilson R.K."/>
            <person name="Schierup M.H."/>
            <person name="Rogers J."/>
            <person name="Tyler-Smith C."/>
            <person name="Durbin R."/>
        </authorList>
    </citation>
    <scope>NUCLEOTIDE SEQUENCE [LARGE SCALE GENOMIC DNA]</scope>
</reference>
<feature type="compositionally biased region" description="Basic residues" evidence="1">
    <location>
        <begin position="1"/>
        <end position="13"/>
    </location>
</feature>
<dbReference type="EMBL" id="CABD030084003">
    <property type="status" value="NOT_ANNOTATED_CDS"/>
    <property type="molecule type" value="Genomic_DNA"/>
</dbReference>
<dbReference type="Proteomes" id="UP000001519">
    <property type="component" value="Chromosome 12"/>
</dbReference>
<sequence length="75" mass="8093">MSRKQNQKGRRARVNKEGTGGHECWNRLAASVPAGVNSVWALWQHPGCGVPVTPEAPEGMLQCSFSSAICGRLKC</sequence>
<dbReference type="AlphaFoldDB" id="A0A2I2YWM2"/>
<dbReference type="EMBL" id="CABD030084008">
    <property type="status" value="NOT_ANNOTATED_CDS"/>
    <property type="molecule type" value="Genomic_DNA"/>
</dbReference>
<keyword evidence="3" id="KW-1185">Reference proteome</keyword>
<dbReference type="EMBL" id="CABD030084007">
    <property type="status" value="NOT_ANNOTATED_CDS"/>
    <property type="molecule type" value="Genomic_DNA"/>
</dbReference>
<proteinExistence type="predicted"/>
<protein>
    <submittedName>
        <fullName evidence="2">Spermatosis associated serine rich 2</fullName>
    </submittedName>
</protein>
<evidence type="ECO:0000313" key="3">
    <source>
        <dbReference type="Proteomes" id="UP000001519"/>
    </source>
</evidence>
<dbReference type="EMBL" id="CABD030084009">
    <property type="status" value="NOT_ANNOTATED_CDS"/>
    <property type="molecule type" value="Genomic_DNA"/>
</dbReference>
<feature type="region of interest" description="Disordered" evidence="1">
    <location>
        <begin position="1"/>
        <end position="21"/>
    </location>
</feature>